<evidence type="ECO:0000256" key="1">
    <source>
        <dbReference type="ARBA" id="ARBA00023015"/>
    </source>
</evidence>
<feature type="domain" description="HTH hxlR-type" evidence="4">
    <location>
        <begin position="15"/>
        <end position="113"/>
    </location>
</feature>
<proteinExistence type="predicted"/>
<comment type="caution">
    <text evidence="5">The sequence shown here is derived from an EMBL/GenBank/DDBJ whole genome shotgun (WGS) entry which is preliminary data.</text>
</comment>
<dbReference type="SUPFAM" id="SSF46785">
    <property type="entry name" value="Winged helix' DNA-binding domain"/>
    <property type="match status" value="1"/>
</dbReference>
<keyword evidence="1" id="KW-0805">Transcription regulation</keyword>
<evidence type="ECO:0000313" key="6">
    <source>
        <dbReference type="Proteomes" id="UP000215367"/>
    </source>
</evidence>
<sequence>MARVPHANLDCSPGCPVEGVLAIIGGKWKGLILYHLLDGTLRFNEIRRRVPNVTQRMLTTQLRELEADGLLVRTVYAEVPPRVEYSLSPRGRSLEPIILALKAWGEEHLRPAAPTAAAPTTSAAVVAA</sequence>
<dbReference type="GO" id="GO:0003677">
    <property type="term" value="F:DNA binding"/>
    <property type="evidence" value="ECO:0007669"/>
    <property type="project" value="UniProtKB-KW"/>
</dbReference>
<evidence type="ECO:0000313" key="5">
    <source>
        <dbReference type="EMBL" id="OYD83393.1"/>
    </source>
</evidence>
<accession>A0A235HD11</accession>
<gene>
    <name evidence="5" type="ORF">CHT98_15855</name>
</gene>
<dbReference type="Gene3D" id="1.10.10.10">
    <property type="entry name" value="Winged helix-like DNA-binding domain superfamily/Winged helix DNA-binding domain"/>
    <property type="match status" value="1"/>
</dbReference>
<evidence type="ECO:0000256" key="2">
    <source>
        <dbReference type="ARBA" id="ARBA00023125"/>
    </source>
</evidence>
<dbReference type="EMBL" id="NOWT01000014">
    <property type="protein sequence ID" value="OYD83393.1"/>
    <property type="molecule type" value="Genomic_DNA"/>
</dbReference>
<dbReference type="RefSeq" id="WP_094304346.1">
    <property type="nucleotide sequence ID" value="NZ_NOWT01000014.1"/>
</dbReference>
<organism evidence="5 6">
    <name type="scientific">Azospirillum brasilense</name>
    <dbReference type="NCBI Taxonomy" id="192"/>
    <lineage>
        <taxon>Bacteria</taxon>
        <taxon>Pseudomonadati</taxon>
        <taxon>Pseudomonadota</taxon>
        <taxon>Alphaproteobacteria</taxon>
        <taxon>Rhodospirillales</taxon>
        <taxon>Azospirillaceae</taxon>
        <taxon>Azospirillum</taxon>
    </lineage>
</organism>
<dbReference type="InterPro" id="IPR036390">
    <property type="entry name" value="WH_DNA-bd_sf"/>
</dbReference>
<dbReference type="PANTHER" id="PTHR33204:SF29">
    <property type="entry name" value="TRANSCRIPTIONAL REGULATOR"/>
    <property type="match status" value="1"/>
</dbReference>
<dbReference type="Pfam" id="PF01638">
    <property type="entry name" value="HxlR"/>
    <property type="match status" value="1"/>
</dbReference>
<dbReference type="AlphaFoldDB" id="A0A235HD11"/>
<name>A0A235HD11_AZOBR</name>
<dbReference type="PROSITE" id="PS51118">
    <property type="entry name" value="HTH_HXLR"/>
    <property type="match status" value="1"/>
</dbReference>
<keyword evidence="3" id="KW-0804">Transcription</keyword>
<evidence type="ECO:0000259" key="4">
    <source>
        <dbReference type="PROSITE" id="PS51118"/>
    </source>
</evidence>
<keyword evidence="2" id="KW-0238">DNA-binding</keyword>
<protein>
    <submittedName>
        <fullName evidence="5">Transcriptional regulator</fullName>
    </submittedName>
</protein>
<dbReference type="Proteomes" id="UP000215367">
    <property type="component" value="Unassembled WGS sequence"/>
</dbReference>
<dbReference type="InterPro" id="IPR002577">
    <property type="entry name" value="HTH_HxlR"/>
</dbReference>
<reference evidence="5 6" key="1">
    <citation type="submission" date="2017-07" db="EMBL/GenBank/DDBJ databases">
        <title>Whole genome sequence of Azospirillum brasilense 2A1, a potential biofertilizer strain.</title>
        <authorList>
            <person name="Fontana C.A."/>
            <person name="Toffoli L.M."/>
            <person name="Salazar S.M."/>
            <person name="Puglisi E."/>
            <person name="Pedraza R."/>
            <person name="Bassi D."/>
            <person name="Cocconcelli P.S."/>
        </authorList>
    </citation>
    <scope>NUCLEOTIDE SEQUENCE [LARGE SCALE GENOMIC DNA]</scope>
    <source>
        <strain evidence="5 6">2A1</strain>
    </source>
</reference>
<dbReference type="InterPro" id="IPR036388">
    <property type="entry name" value="WH-like_DNA-bd_sf"/>
</dbReference>
<dbReference type="PANTHER" id="PTHR33204">
    <property type="entry name" value="TRANSCRIPTIONAL REGULATOR, MARR FAMILY"/>
    <property type="match status" value="1"/>
</dbReference>
<evidence type="ECO:0000256" key="3">
    <source>
        <dbReference type="ARBA" id="ARBA00023163"/>
    </source>
</evidence>